<evidence type="ECO:0000313" key="7">
    <source>
        <dbReference type="EMBL" id="VAI56712.1"/>
    </source>
</evidence>
<proteinExistence type="inferred from homology"/>
<dbReference type="GO" id="GO:0005853">
    <property type="term" value="C:eukaryotic translation elongation factor 1 complex"/>
    <property type="evidence" value="ECO:0007669"/>
    <property type="project" value="InterPro"/>
</dbReference>
<evidence type="ECO:0000256" key="3">
    <source>
        <dbReference type="ARBA" id="ARBA00022768"/>
    </source>
</evidence>
<organism evidence="7 8">
    <name type="scientific">Triticum turgidum subsp. durum</name>
    <name type="common">Durum wheat</name>
    <name type="synonym">Triticum durum</name>
    <dbReference type="NCBI Taxonomy" id="4567"/>
    <lineage>
        <taxon>Eukaryota</taxon>
        <taxon>Viridiplantae</taxon>
        <taxon>Streptophyta</taxon>
        <taxon>Embryophyta</taxon>
        <taxon>Tracheophyta</taxon>
        <taxon>Spermatophyta</taxon>
        <taxon>Magnoliopsida</taxon>
        <taxon>Liliopsida</taxon>
        <taxon>Poales</taxon>
        <taxon>Poaceae</taxon>
        <taxon>BOP clade</taxon>
        <taxon>Pooideae</taxon>
        <taxon>Triticodae</taxon>
        <taxon>Triticeae</taxon>
        <taxon>Triticinae</taxon>
        <taxon>Triticum</taxon>
    </lineage>
</organism>
<gene>
    <name evidence="7" type="ORF">TRITD_6Bv1G077310</name>
</gene>
<dbReference type="SMART" id="SM00888">
    <property type="entry name" value="EF1_GNE"/>
    <property type="match status" value="1"/>
</dbReference>
<comment type="function">
    <text evidence="5">EF-1-beta and EF-1-beta' stimulate the exchange of GDP bound to EF-1-alpha to GTP.</text>
</comment>
<dbReference type="GO" id="GO:0003746">
    <property type="term" value="F:translation elongation factor activity"/>
    <property type="evidence" value="ECO:0007669"/>
    <property type="project" value="UniProtKB-KW"/>
</dbReference>
<dbReference type="GO" id="GO:0005829">
    <property type="term" value="C:cytosol"/>
    <property type="evidence" value="ECO:0007669"/>
    <property type="project" value="TreeGrafter"/>
</dbReference>
<dbReference type="Proteomes" id="UP000324705">
    <property type="component" value="Chromosome 6B"/>
</dbReference>
<dbReference type="OMA" id="PIDEYVQ"/>
<evidence type="ECO:0000256" key="2">
    <source>
        <dbReference type="ARBA" id="ARBA00011606"/>
    </source>
</evidence>
<dbReference type="FunFam" id="3.30.70.60:FF:000001">
    <property type="entry name" value="Elongation factor 1-beta 1 like"/>
    <property type="match status" value="1"/>
</dbReference>
<dbReference type="InterPro" id="IPR014717">
    <property type="entry name" value="Transl_elong_EF1B/ribsomal_bS6"/>
</dbReference>
<dbReference type="InterPro" id="IPR049720">
    <property type="entry name" value="EF1B_bsu/dsu"/>
</dbReference>
<evidence type="ECO:0000256" key="1">
    <source>
        <dbReference type="ARBA" id="ARBA00007411"/>
    </source>
</evidence>
<dbReference type="EMBL" id="LT934122">
    <property type="protein sequence ID" value="VAI56712.1"/>
    <property type="molecule type" value="Genomic_DNA"/>
</dbReference>
<dbReference type="SUPFAM" id="SSF54984">
    <property type="entry name" value="eEF-1beta-like"/>
    <property type="match status" value="1"/>
</dbReference>
<evidence type="ECO:0000256" key="5">
    <source>
        <dbReference type="ARBA" id="ARBA00058380"/>
    </source>
</evidence>
<evidence type="ECO:0000313" key="8">
    <source>
        <dbReference type="Proteomes" id="UP000324705"/>
    </source>
</evidence>
<sequence length="113" mass="12154">MSMAAAAKSSFLLDVKPWGDETDMGKLEEAVRNVNMEGLTWGASRLAPVEYGVKKLQIMVTPVDDLVCVHGLIEDHLCASPIDEYVQSCDVSFDPIYVAGNFSSRAAGDGGED</sequence>
<keyword evidence="3" id="KW-0251">Elongation factor</keyword>
<evidence type="ECO:0000259" key="6">
    <source>
        <dbReference type="SMART" id="SM00888"/>
    </source>
</evidence>
<dbReference type="PANTHER" id="PTHR11595:SF21">
    <property type="entry name" value="ELONGATION FACTOR 1-BETA"/>
    <property type="match status" value="1"/>
</dbReference>
<keyword evidence="8" id="KW-1185">Reference proteome</keyword>
<dbReference type="InterPro" id="IPR036219">
    <property type="entry name" value="eEF-1beta-like_sf"/>
</dbReference>
<name>A0A9R0YKG8_TRITD</name>
<reference evidence="7 8" key="1">
    <citation type="submission" date="2017-09" db="EMBL/GenBank/DDBJ databases">
        <authorList>
            <consortium name="International Durum Wheat Genome Sequencing Consortium (IDWGSC)"/>
            <person name="Milanesi L."/>
        </authorList>
    </citation>
    <scope>NUCLEOTIDE SEQUENCE [LARGE SCALE GENOMIC DNA]</scope>
    <source>
        <strain evidence="8">cv. Svevo</strain>
    </source>
</reference>
<dbReference type="CDD" id="cd00292">
    <property type="entry name" value="EF1B"/>
    <property type="match status" value="1"/>
</dbReference>
<dbReference type="Gene3D" id="3.30.70.60">
    <property type="match status" value="1"/>
</dbReference>
<comment type="subunit">
    <text evidence="2">EF-1 is composed of 4 subunits: alpha, beta (1B-alpha=beta'), delta (1B-beta), and gamma (1B-gamma).</text>
</comment>
<dbReference type="PANTHER" id="PTHR11595">
    <property type="entry name" value="EF-HAND AND COILED-COIL DOMAIN-CONTAINING FAMILY MEMBER"/>
    <property type="match status" value="1"/>
</dbReference>
<accession>A0A9R0YKG8</accession>
<evidence type="ECO:0000256" key="4">
    <source>
        <dbReference type="ARBA" id="ARBA00022917"/>
    </source>
</evidence>
<keyword evidence="4" id="KW-0648">Protein biosynthesis</keyword>
<comment type="similarity">
    <text evidence="1">Belongs to the EF-1-beta/EF-1-delta family.</text>
</comment>
<dbReference type="Gramene" id="TRITD6Bv1G077310.1">
    <property type="protein sequence ID" value="TRITD6Bv1G077310.1"/>
    <property type="gene ID" value="TRITD6Bv1G077310"/>
</dbReference>
<dbReference type="InterPro" id="IPR014038">
    <property type="entry name" value="EF1B_bsu/dsu_GNE"/>
</dbReference>
<feature type="domain" description="Translation elongation factor EF1B beta/delta subunit guanine nucleotide exchange" evidence="6">
    <location>
        <begin position="8"/>
        <end position="96"/>
    </location>
</feature>
<dbReference type="GO" id="GO:0005085">
    <property type="term" value="F:guanyl-nucleotide exchange factor activity"/>
    <property type="evidence" value="ECO:0007669"/>
    <property type="project" value="TreeGrafter"/>
</dbReference>
<dbReference type="Pfam" id="PF00736">
    <property type="entry name" value="EF1_GNE"/>
    <property type="match status" value="1"/>
</dbReference>
<dbReference type="AlphaFoldDB" id="A0A9R0YKG8"/>
<protein>
    <recommendedName>
        <fullName evidence="6">Translation elongation factor EF1B beta/delta subunit guanine nucleotide exchange domain-containing protein</fullName>
    </recommendedName>
</protein>